<evidence type="ECO:0000313" key="2">
    <source>
        <dbReference type="Proteomes" id="UP000594638"/>
    </source>
</evidence>
<dbReference type="OrthoDB" id="926416at2759"/>
<comment type="caution">
    <text evidence="1">The sequence shown here is derived from an EMBL/GenBank/DDBJ whole genome shotgun (WGS) entry which is preliminary data.</text>
</comment>
<feature type="non-terminal residue" evidence="1">
    <location>
        <position position="1"/>
    </location>
</feature>
<dbReference type="Proteomes" id="UP000594638">
    <property type="component" value="Unassembled WGS sequence"/>
</dbReference>
<accession>A0A8S0TF02</accession>
<protein>
    <submittedName>
        <fullName evidence="1">Uncharacterized protein</fullName>
    </submittedName>
</protein>
<keyword evidence="2" id="KW-1185">Reference proteome</keyword>
<gene>
    <name evidence="1" type="ORF">OLEA9_A000989</name>
</gene>
<reference evidence="1 2" key="1">
    <citation type="submission" date="2019-12" db="EMBL/GenBank/DDBJ databases">
        <authorList>
            <person name="Alioto T."/>
            <person name="Alioto T."/>
            <person name="Gomez Garrido J."/>
        </authorList>
    </citation>
    <scope>NUCLEOTIDE SEQUENCE [LARGE SCALE GENOMIC DNA]</scope>
</reference>
<sequence length="73" mass="8110">NPLATVPFMMKVELGLVELNLLTGTLEEDRVTTAIENSNDNALPLAVIVEVINVLTDTKSLSHFAWQDRMDQN</sequence>
<dbReference type="EMBL" id="CACTIH010006034">
    <property type="protein sequence ID" value="CAA3003852.1"/>
    <property type="molecule type" value="Genomic_DNA"/>
</dbReference>
<organism evidence="1 2">
    <name type="scientific">Olea europaea subsp. europaea</name>
    <dbReference type="NCBI Taxonomy" id="158383"/>
    <lineage>
        <taxon>Eukaryota</taxon>
        <taxon>Viridiplantae</taxon>
        <taxon>Streptophyta</taxon>
        <taxon>Embryophyta</taxon>
        <taxon>Tracheophyta</taxon>
        <taxon>Spermatophyta</taxon>
        <taxon>Magnoliopsida</taxon>
        <taxon>eudicotyledons</taxon>
        <taxon>Gunneridae</taxon>
        <taxon>Pentapetalae</taxon>
        <taxon>asterids</taxon>
        <taxon>lamiids</taxon>
        <taxon>Lamiales</taxon>
        <taxon>Oleaceae</taxon>
        <taxon>Oleeae</taxon>
        <taxon>Olea</taxon>
    </lineage>
</organism>
<evidence type="ECO:0000313" key="1">
    <source>
        <dbReference type="EMBL" id="CAA3003852.1"/>
    </source>
</evidence>
<proteinExistence type="predicted"/>
<name>A0A8S0TF02_OLEEU</name>
<dbReference type="AlphaFoldDB" id="A0A8S0TF02"/>
<dbReference type="Gramene" id="OE9A000989T1">
    <property type="protein sequence ID" value="OE9A000989C1"/>
    <property type="gene ID" value="OE9A000989"/>
</dbReference>